<comment type="caution">
    <text evidence="1">The sequence shown here is derived from an EMBL/GenBank/DDBJ whole genome shotgun (WGS) entry which is preliminary data.</text>
</comment>
<reference evidence="1 2" key="1">
    <citation type="submission" date="2015-05" db="EMBL/GenBank/DDBJ databases">
        <title>Whole genome sequence and identification of bacterial endophytes from Costus igneus.</title>
        <authorList>
            <person name="Lee Y.P."/>
            <person name="Gan H.M."/>
            <person name="Eng W."/>
            <person name="Wheatley M.S."/>
            <person name="Caraballo A."/>
            <person name="Polter S."/>
            <person name="Savka M.A."/>
            <person name="Hudson A.O."/>
        </authorList>
    </citation>
    <scope>NUCLEOTIDE SEQUENCE [LARGE SCALE GENOMIC DNA]</scope>
    <source>
        <strain evidence="1 2">RIT379</strain>
    </source>
</reference>
<dbReference type="PROSITE" id="PS50930">
    <property type="entry name" value="HTH_LYTTR"/>
    <property type="match status" value="1"/>
</dbReference>
<sequence>METLTIAVACIDSPINSSIHNLIAIHSSFKIIGEAKTGEELLELIYRAKPNIIIVDYDLPSIHSTIFNSAYKDYLPDFQLILVGKDKKQAIEAFNYSAVGYLQKPIMESPFLSLLYKIKESYTKSRRQIHTGKGNRILIKLSNRFVYIPIEEILFIEIIARKTMVHTIKKSYETTETFLSFVDRLPWYFYRTHRSFLVNLKKIVRIELFGESYLAYFSGTDKRANISKLKIREVHSLLIQ</sequence>
<dbReference type="InterPro" id="IPR011006">
    <property type="entry name" value="CheY-like_superfamily"/>
</dbReference>
<dbReference type="PROSITE" id="PS50110">
    <property type="entry name" value="RESPONSE_REGULATORY"/>
    <property type="match status" value="1"/>
</dbReference>
<dbReference type="RefSeq" id="WP_047944438.1">
    <property type="nucleotide sequence ID" value="NZ_CP053989.1"/>
</dbReference>
<protein>
    <submittedName>
        <fullName evidence="1">Uncharacterized protein</fullName>
    </submittedName>
</protein>
<dbReference type="SMART" id="SM00850">
    <property type="entry name" value="LytTR"/>
    <property type="match status" value="1"/>
</dbReference>
<dbReference type="Proteomes" id="UP000036045">
    <property type="component" value="Unassembled WGS sequence"/>
</dbReference>
<dbReference type="InterPro" id="IPR001789">
    <property type="entry name" value="Sig_transdc_resp-reg_receiver"/>
</dbReference>
<dbReference type="SUPFAM" id="SSF52172">
    <property type="entry name" value="CheY-like"/>
    <property type="match status" value="1"/>
</dbReference>
<dbReference type="Gene3D" id="3.40.50.2300">
    <property type="match status" value="1"/>
</dbReference>
<gene>
    <name evidence="1" type="ORF">ABW02_22055</name>
</gene>
<dbReference type="InterPro" id="IPR046947">
    <property type="entry name" value="LytR-like"/>
</dbReference>
<accession>A0A0J1I7R7</accession>
<dbReference type="PATRIC" id="fig|1397.4.peg.3534"/>
<dbReference type="Pfam" id="PF04397">
    <property type="entry name" value="LytTR"/>
    <property type="match status" value="1"/>
</dbReference>
<dbReference type="GO" id="GO:0003677">
    <property type="term" value="F:DNA binding"/>
    <property type="evidence" value="ECO:0007669"/>
    <property type="project" value="InterPro"/>
</dbReference>
<organism evidence="1 2">
    <name type="scientific">Niallia circulans</name>
    <name type="common">Bacillus circulans</name>
    <dbReference type="NCBI Taxonomy" id="1397"/>
    <lineage>
        <taxon>Bacteria</taxon>
        <taxon>Bacillati</taxon>
        <taxon>Bacillota</taxon>
        <taxon>Bacilli</taxon>
        <taxon>Bacillales</taxon>
        <taxon>Bacillaceae</taxon>
        <taxon>Niallia</taxon>
    </lineage>
</organism>
<name>A0A0J1I7R7_NIACI</name>
<dbReference type="Gene3D" id="2.40.50.1020">
    <property type="entry name" value="LytTr DNA-binding domain"/>
    <property type="match status" value="1"/>
</dbReference>
<proteinExistence type="predicted"/>
<dbReference type="PANTHER" id="PTHR37299">
    <property type="entry name" value="TRANSCRIPTIONAL REGULATOR-RELATED"/>
    <property type="match status" value="1"/>
</dbReference>
<keyword evidence="2" id="KW-1185">Reference proteome</keyword>
<dbReference type="InterPro" id="IPR007492">
    <property type="entry name" value="LytTR_DNA-bd_dom"/>
</dbReference>
<evidence type="ECO:0000313" key="2">
    <source>
        <dbReference type="Proteomes" id="UP000036045"/>
    </source>
</evidence>
<dbReference type="EMBL" id="LDPH01000033">
    <property type="protein sequence ID" value="KLV22046.1"/>
    <property type="molecule type" value="Genomic_DNA"/>
</dbReference>
<dbReference type="Pfam" id="PF00072">
    <property type="entry name" value="Response_reg"/>
    <property type="match status" value="1"/>
</dbReference>
<dbReference type="AlphaFoldDB" id="A0A0J1I7R7"/>
<evidence type="ECO:0000313" key="1">
    <source>
        <dbReference type="EMBL" id="KLV22046.1"/>
    </source>
</evidence>
<dbReference type="GeneID" id="56351440"/>
<dbReference type="PANTHER" id="PTHR37299:SF1">
    <property type="entry name" value="STAGE 0 SPORULATION PROTEIN A HOMOLOG"/>
    <property type="match status" value="1"/>
</dbReference>
<dbReference type="OrthoDB" id="3190595at2"/>
<dbReference type="GO" id="GO:0000156">
    <property type="term" value="F:phosphorelay response regulator activity"/>
    <property type="evidence" value="ECO:0007669"/>
    <property type="project" value="InterPro"/>
</dbReference>